<dbReference type="EMBL" id="MEVK01000040">
    <property type="protein sequence ID" value="OGC58250.1"/>
    <property type="molecule type" value="Genomic_DNA"/>
</dbReference>
<dbReference type="GO" id="GO:0019843">
    <property type="term" value="F:rRNA binding"/>
    <property type="evidence" value="ECO:0007669"/>
    <property type="project" value="UniProtKB-UniRule"/>
</dbReference>
<dbReference type="GO" id="GO:0003735">
    <property type="term" value="F:structural constituent of ribosome"/>
    <property type="evidence" value="ECO:0007669"/>
    <property type="project" value="InterPro"/>
</dbReference>
<evidence type="ECO:0000256" key="4">
    <source>
        <dbReference type="ARBA" id="ARBA00023274"/>
    </source>
</evidence>
<feature type="region of interest" description="Disordered" evidence="7">
    <location>
        <begin position="1"/>
        <end position="27"/>
    </location>
</feature>
<reference evidence="8 9" key="1">
    <citation type="journal article" date="2016" name="Nat. Commun.">
        <title>Thousands of microbial genomes shed light on interconnected biogeochemical processes in an aquifer system.</title>
        <authorList>
            <person name="Anantharaman K."/>
            <person name="Brown C.T."/>
            <person name="Hug L.A."/>
            <person name="Sharon I."/>
            <person name="Castelle C.J."/>
            <person name="Probst A.J."/>
            <person name="Thomas B.C."/>
            <person name="Singh A."/>
            <person name="Wilkins M.J."/>
            <person name="Karaoz U."/>
            <person name="Brodie E.L."/>
            <person name="Williams K.H."/>
            <person name="Hubbard S.S."/>
            <person name="Banfield J.F."/>
        </authorList>
    </citation>
    <scope>NUCLEOTIDE SEQUENCE [LARGE SCALE GENOMIC DNA]</scope>
</reference>
<comment type="similarity">
    <text evidence="6">Belongs to the bacterial ribosomal protein bS20 family.</text>
</comment>
<keyword evidence="1 6" id="KW-0699">rRNA-binding</keyword>
<dbReference type="GO" id="GO:0006412">
    <property type="term" value="P:translation"/>
    <property type="evidence" value="ECO:0007669"/>
    <property type="project" value="UniProtKB-UniRule"/>
</dbReference>
<evidence type="ECO:0000313" key="9">
    <source>
        <dbReference type="Proteomes" id="UP000178964"/>
    </source>
</evidence>
<dbReference type="NCBIfam" id="TIGR00029">
    <property type="entry name" value="S20"/>
    <property type="match status" value="1"/>
</dbReference>
<evidence type="ECO:0000256" key="7">
    <source>
        <dbReference type="SAM" id="MobiDB-lite"/>
    </source>
</evidence>
<keyword evidence="4 6" id="KW-0687">Ribonucleoprotein</keyword>
<keyword evidence="2 6" id="KW-0694">RNA-binding</keyword>
<comment type="caution">
    <text evidence="8">The sequence shown here is derived from an EMBL/GenBank/DDBJ whole genome shotgun (WGS) entry which is preliminary data.</text>
</comment>
<dbReference type="Gene3D" id="1.20.58.110">
    <property type="entry name" value="Ribosomal protein S20"/>
    <property type="match status" value="1"/>
</dbReference>
<evidence type="ECO:0000256" key="6">
    <source>
        <dbReference type="HAMAP-Rule" id="MF_00500"/>
    </source>
</evidence>
<feature type="compositionally biased region" description="Basic residues" evidence="7">
    <location>
        <begin position="1"/>
        <end position="11"/>
    </location>
</feature>
<proteinExistence type="inferred from homology"/>
<gene>
    <name evidence="6" type="primary">rpsT</name>
    <name evidence="8" type="ORF">A3A70_00595</name>
</gene>
<dbReference type="AlphaFoldDB" id="A0A1F4VMJ4"/>
<dbReference type="InterPro" id="IPR002583">
    <property type="entry name" value="Ribosomal_bS20"/>
</dbReference>
<dbReference type="Pfam" id="PF01649">
    <property type="entry name" value="Ribosomal_S20p"/>
    <property type="match status" value="1"/>
</dbReference>
<evidence type="ECO:0000256" key="5">
    <source>
        <dbReference type="ARBA" id="ARBA00035136"/>
    </source>
</evidence>
<dbReference type="GO" id="GO:0005840">
    <property type="term" value="C:ribosome"/>
    <property type="evidence" value="ECO:0007669"/>
    <property type="project" value="UniProtKB-KW"/>
</dbReference>
<dbReference type="InterPro" id="IPR036510">
    <property type="entry name" value="Ribosomal_bS20_sf"/>
</dbReference>
<name>A0A1F4VMJ4_UNCKA</name>
<organism evidence="8 9">
    <name type="scientific">candidate division WWE3 bacterium RIFCSPLOWO2_01_FULL_42_11</name>
    <dbReference type="NCBI Taxonomy" id="1802627"/>
    <lineage>
        <taxon>Bacteria</taxon>
        <taxon>Katanobacteria</taxon>
    </lineage>
</organism>
<dbReference type="STRING" id="1802627.A3A70_00595"/>
<sequence length="86" mass="9631">MANIKSAKKRALQAVKKTTANRMQKEQIKDSKKSFLASLGTPESAEAYRLLTKKLDKAAKTNAIHKNKASRLKSRFGLMLPRSTEK</sequence>
<dbReference type="GO" id="GO:1990904">
    <property type="term" value="C:ribonucleoprotein complex"/>
    <property type="evidence" value="ECO:0007669"/>
    <property type="project" value="UniProtKB-KW"/>
</dbReference>
<evidence type="ECO:0000256" key="3">
    <source>
        <dbReference type="ARBA" id="ARBA00022980"/>
    </source>
</evidence>
<evidence type="ECO:0000256" key="1">
    <source>
        <dbReference type="ARBA" id="ARBA00022730"/>
    </source>
</evidence>
<dbReference type="SUPFAM" id="SSF46992">
    <property type="entry name" value="Ribosomal protein S20"/>
    <property type="match status" value="1"/>
</dbReference>
<dbReference type="Proteomes" id="UP000178964">
    <property type="component" value="Unassembled WGS sequence"/>
</dbReference>
<dbReference type="HAMAP" id="MF_00500">
    <property type="entry name" value="Ribosomal_bS20"/>
    <property type="match status" value="1"/>
</dbReference>
<evidence type="ECO:0000256" key="2">
    <source>
        <dbReference type="ARBA" id="ARBA00022884"/>
    </source>
</evidence>
<comment type="function">
    <text evidence="6">Binds directly to 16S ribosomal RNA.</text>
</comment>
<protein>
    <recommendedName>
        <fullName evidence="5 6">Small ribosomal subunit protein bS20</fullName>
    </recommendedName>
</protein>
<keyword evidence="3 6" id="KW-0689">Ribosomal protein</keyword>
<evidence type="ECO:0000313" key="8">
    <source>
        <dbReference type="EMBL" id="OGC58250.1"/>
    </source>
</evidence>
<accession>A0A1F4VMJ4</accession>